<dbReference type="InterPro" id="IPR007658">
    <property type="entry name" value="DUF594"/>
</dbReference>
<evidence type="ECO:0000313" key="4">
    <source>
        <dbReference type="Proteomes" id="UP000604825"/>
    </source>
</evidence>
<feature type="transmembrane region" description="Helical" evidence="1">
    <location>
        <begin position="128"/>
        <end position="147"/>
    </location>
</feature>
<feature type="transmembrane region" description="Helical" evidence="1">
    <location>
        <begin position="68"/>
        <end position="85"/>
    </location>
</feature>
<reference evidence="3" key="1">
    <citation type="submission" date="2020-10" db="EMBL/GenBank/DDBJ databases">
        <authorList>
            <person name="Han B."/>
            <person name="Lu T."/>
            <person name="Zhao Q."/>
            <person name="Huang X."/>
            <person name="Zhao Y."/>
        </authorList>
    </citation>
    <scope>NUCLEOTIDE SEQUENCE</scope>
</reference>
<keyword evidence="1" id="KW-0472">Membrane</keyword>
<dbReference type="OrthoDB" id="691684at2759"/>
<dbReference type="Pfam" id="PF04578">
    <property type="entry name" value="DUF594"/>
    <property type="match status" value="1"/>
</dbReference>
<sequence length="830" mass="93633">MGNMSPQHLGNAASEESLLHQLRDMWKSPRGTVLRIEALALVAIALSFFLAAFGYCRRWSKSWIIQKGFLAANALFLSLGTYSIGLMQSSRVKSEMYPIWAVSLLALLCCVDSAAASGLDNKNQLWKMLYQLCLYFGYVLLMSITTISSDIGNVAICVLAAVTFMKGFHRSMALVLPSSMRNMIREIPAHRIRKCSFGDADEEKDLIVDRKLDVIIGYRREVDMGDIASMSCEEGISKIVESALDACKDVCLSFSLSHLLHRRFLGLSSGITPAVADSTKPLIKNYERAYKVAEIELAFLYDILYTSNTFLHYYEAKNASVWAFASVVGICFVGAVAAIPGMRMTHRAAPAGTIFVNTTTADYVITGVILVSLALLQVVQMLRCWTSNWSRVSFARDWVSKILDKSNHHTASNVKEEKRIKADDVSWGMRLRAYLLKINWYDDKYYLWQNKLGQHSVIEESGSIMVGFWGFLGHHRCHQVFYNRIFCCGFLVNFCGCIPFCTQMMAVCLFLEQIIGKCCSHLKSLVKRCLGLLGLQYIRRELQEMLKGGSRSPRDLHCDVKTSIGCFILDKMRSDEVSGWASSEEENRQRGCHLPDFSVKVAVKPSSEATDRNAMIYVSCILMWHIATCYCELHDQVHVVDEDNKDRGVATALSKYCAYLVASAPRLLPGRFETTKWVYAQVREVVISWTTGTGDKLRAMDSCNTDDITLNPSEGVGYWVYALGVKLGKGLTNKEMAPADRWKLLVDFWVKALVYAAPSDDVEEHMQYLSQGGELITHLWAMLYHAGIQKWQLNPPAQDCKMGWDYIFRIRSWNDLAHHMEQTPRDMDAV</sequence>
<feature type="transmembrane region" description="Helical" evidence="1">
    <location>
        <begin position="321"/>
        <end position="343"/>
    </location>
</feature>
<dbReference type="PANTHER" id="PTHR31325">
    <property type="entry name" value="OS01G0798800 PROTEIN-RELATED"/>
    <property type="match status" value="1"/>
</dbReference>
<dbReference type="AlphaFoldDB" id="A0A811RGF7"/>
<feature type="transmembrane region" description="Helical" evidence="1">
    <location>
        <begin position="97"/>
        <end position="116"/>
    </location>
</feature>
<dbReference type="InterPro" id="IPR025315">
    <property type="entry name" value="DUF4220"/>
</dbReference>
<keyword evidence="1" id="KW-0812">Transmembrane</keyword>
<proteinExistence type="predicted"/>
<gene>
    <name evidence="3" type="ORF">NCGR_LOCUS52711</name>
</gene>
<evidence type="ECO:0000313" key="3">
    <source>
        <dbReference type="EMBL" id="CAD6269407.1"/>
    </source>
</evidence>
<name>A0A811RGF7_9POAL</name>
<feature type="domain" description="DUF4220" evidence="2">
    <location>
        <begin position="72"/>
        <end position="459"/>
    </location>
</feature>
<feature type="transmembrane region" description="Helical" evidence="1">
    <location>
        <begin position="33"/>
        <end position="56"/>
    </location>
</feature>
<feature type="transmembrane region" description="Helical" evidence="1">
    <location>
        <begin position="363"/>
        <end position="382"/>
    </location>
</feature>
<dbReference type="Proteomes" id="UP000604825">
    <property type="component" value="Unassembled WGS sequence"/>
</dbReference>
<evidence type="ECO:0000256" key="1">
    <source>
        <dbReference type="SAM" id="Phobius"/>
    </source>
</evidence>
<keyword evidence="1" id="KW-1133">Transmembrane helix</keyword>
<evidence type="ECO:0000259" key="2">
    <source>
        <dbReference type="Pfam" id="PF13968"/>
    </source>
</evidence>
<feature type="transmembrane region" description="Helical" evidence="1">
    <location>
        <begin position="153"/>
        <end position="176"/>
    </location>
</feature>
<comment type="caution">
    <text evidence="3">The sequence shown here is derived from an EMBL/GenBank/DDBJ whole genome shotgun (WGS) entry which is preliminary data.</text>
</comment>
<dbReference type="Pfam" id="PF13968">
    <property type="entry name" value="DUF4220"/>
    <property type="match status" value="1"/>
</dbReference>
<keyword evidence="4" id="KW-1185">Reference proteome</keyword>
<accession>A0A811RGF7</accession>
<protein>
    <recommendedName>
        <fullName evidence="2">DUF4220 domain-containing protein</fullName>
    </recommendedName>
</protein>
<dbReference type="EMBL" id="CAJGYO010000015">
    <property type="protein sequence ID" value="CAD6269407.1"/>
    <property type="molecule type" value="Genomic_DNA"/>
</dbReference>
<organism evidence="3 4">
    <name type="scientific">Miscanthus lutarioriparius</name>
    <dbReference type="NCBI Taxonomy" id="422564"/>
    <lineage>
        <taxon>Eukaryota</taxon>
        <taxon>Viridiplantae</taxon>
        <taxon>Streptophyta</taxon>
        <taxon>Embryophyta</taxon>
        <taxon>Tracheophyta</taxon>
        <taxon>Spermatophyta</taxon>
        <taxon>Magnoliopsida</taxon>
        <taxon>Liliopsida</taxon>
        <taxon>Poales</taxon>
        <taxon>Poaceae</taxon>
        <taxon>PACMAD clade</taxon>
        <taxon>Panicoideae</taxon>
        <taxon>Andropogonodae</taxon>
        <taxon>Andropogoneae</taxon>
        <taxon>Saccharinae</taxon>
        <taxon>Miscanthus</taxon>
    </lineage>
</organism>